<proteinExistence type="inferred from homology"/>
<evidence type="ECO:0000259" key="6">
    <source>
        <dbReference type="PROSITE" id="PS50072"/>
    </source>
</evidence>
<dbReference type="InterPro" id="IPR020892">
    <property type="entry name" value="Cyclophilin-type_PPIase_CS"/>
</dbReference>
<gene>
    <name evidence="7" type="ORF">PhCBS80983_g02357</name>
</gene>
<keyword evidence="4 5" id="KW-0413">Isomerase</keyword>
<keyword evidence="3 5" id="KW-0697">Rotamase</keyword>
<dbReference type="PROSITE" id="PS00170">
    <property type="entry name" value="CSA_PPIASE_1"/>
    <property type="match status" value="1"/>
</dbReference>
<evidence type="ECO:0000313" key="7">
    <source>
        <dbReference type="EMBL" id="TPX59615.1"/>
    </source>
</evidence>
<dbReference type="Gene3D" id="2.40.100.10">
    <property type="entry name" value="Cyclophilin-like"/>
    <property type="match status" value="1"/>
</dbReference>
<dbReference type="EC" id="5.2.1.8" evidence="5"/>
<dbReference type="GO" id="GO:0006457">
    <property type="term" value="P:protein folding"/>
    <property type="evidence" value="ECO:0007669"/>
    <property type="project" value="InterPro"/>
</dbReference>
<feature type="domain" description="PPIase cyclophilin-type" evidence="6">
    <location>
        <begin position="81"/>
        <end position="238"/>
    </location>
</feature>
<reference evidence="7 8" key="1">
    <citation type="journal article" date="2019" name="Sci. Rep.">
        <title>Comparative genomics of chytrid fungi reveal insights into the obligate biotrophic and pathogenic lifestyle of Synchytrium endobioticum.</title>
        <authorList>
            <person name="van de Vossenberg B.T.L.H."/>
            <person name="Warris S."/>
            <person name="Nguyen H.D.T."/>
            <person name="van Gent-Pelzer M.P.E."/>
            <person name="Joly D.L."/>
            <person name="van de Geest H.C."/>
            <person name="Bonants P.J.M."/>
            <person name="Smith D.S."/>
            <person name="Levesque C.A."/>
            <person name="van der Lee T.A.J."/>
        </authorList>
    </citation>
    <scope>NUCLEOTIDE SEQUENCE [LARGE SCALE GENOMIC DNA]</scope>
    <source>
        <strain evidence="7 8">CBS 809.83</strain>
    </source>
</reference>
<comment type="function">
    <text evidence="5">PPIases accelerate the folding of proteins. It catalyzes the cis-trans isomerization of proline imidic peptide bonds in oligopeptides.</text>
</comment>
<evidence type="ECO:0000256" key="1">
    <source>
        <dbReference type="ARBA" id="ARBA00000971"/>
    </source>
</evidence>
<dbReference type="InterPro" id="IPR029000">
    <property type="entry name" value="Cyclophilin-like_dom_sf"/>
</dbReference>
<comment type="catalytic activity">
    <reaction evidence="1 5">
        <text>[protein]-peptidylproline (omega=180) = [protein]-peptidylproline (omega=0)</text>
        <dbReference type="Rhea" id="RHEA:16237"/>
        <dbReference type="Rhea" id="RHEA-COMP:10747"/>
        <dbReference type="Rhea" id="RHEA-COMP:10748"/>
        <dbReference type="ChEBI" id="CHEBI:83833"/>
        <dbReference type="ChEBI" id="CHEBI:83834"/>
        <dbReference type="EC" id="5.2.1.8"/>
    </reaction>
</comment>
<dbReference type="FunFam" id="2.40.100.10:FF:000001">
    <property type="entry name" value="Peptidyl-prolyl cis-trans isomerase"/>
    <property type="match status" value="1"/>
</dbReference>
<dbReference type="Pfam" id="PF00160">
    <property type="entry name" value="Pro_isomerase"/>
    <property type="match status" value="1"/>
</dbReference>
<keyword evidence="8" id="KW-1185">Reference proteome</keyword>
<dbReference type="PANTHER" id="PTHR11071:SF561">
    <property type="entry name" value="PEPTIDYL-PROLYL CIS-TRANS ISOMERASE D-RELATED"/>
    <property type="match status" value="1"/>
</dbReference>
<dbReference type="EMBL" id="QEAQ01000023">
    <property type="protein sequence ID" value="TPX59615.1"/>
    <property type="molecule type" value="Genomic_DNA"/>
</dbReference>
<dbReference type="AlphaFoldDB" id="A0A507E8J1"/>
<dbReference type="GO" id="GO:0016018">
    <property type="term" value="F:cyclosporin A binding"/>
    <property type="evidence" value="ECO:0007669"/>
    <property type="project" value="TreeGrafter"/>
</dbReference>
<evidence type="ECO:0000256" key="2">
    <source>
        <dbReference type="ARBA" id="ARBA00004319"/>
    </source>
</evidence>
<dbReference type="SUPFAM" id="SSF50891">
    <property type="entry name" value="Cyclophilin-like"/>
    <property type="match status" value="1"/>
</dbReference>
<accession>A0A507E8J1</accession>
<sequence length="241" mass="26378">MAVFRSRRSSFGILALLLTAGFLYTCGTSPAWLFSETTPPTSDSPARIVTHKAKQDLPGFSHQILPDITNVAPDAITHKVFLDITHGDKPLGRIVIGLHGATVPRTAENFRKLATGEMGFGFEGSTFHRIIPNFMAQAGDFTRGDGTGGKSIYGDRFEDENFVLKHDRKGVVSMANAGKDTNGSQFFITAKETSWLDNRHVVFGRVVEGLEVLDALEKVQTNARDMPLEKVVIVKSGELKE</sequence>
<dbReference type="PRINTS" id="PR00153">
    <property type="entry name" value="CSAPPISMRASE"/>
</dbReference>
<dbReference type="GO" id="GO:0005788">
    <property type="term" value="C:endoplasmic reticulum lumen"/>
    <property type="evidence" value="ECO:0007669"/>
    <property type="project" value="UniProtKB-SubCell"/>
</dbReference>
<comment type="similarity">
    <text evidence="5">Belongs to the cyclophilin-type PPIase family.</text>
</comment>
<organism evidence="7 8">
    <name type="scientific">Powellomyces hirtus</name>
    <dbReference type="NCBI Taxonomy" id="109895"/>
    <lineage>
        <taxon>Eukaryota</taxon>
        <taxon>Fungi</taxon>
        <taxon>Fungi incertae sedis</taxon>
        <taxon>Chytridiomycota</taxon>
        <taxon>Chytridiomycota incertae sedis</taxon>
        <taxon>Chytridiomycetes</taxon>
        <taxon>Spizellomycetales</taxon>
        <taxon>Powellomycetaceae</taxon>
        <taxon>Powellomyces</taxon>
    </lineage>
</organism>
<dbReference type="STRING" id="109895.A0A507E8J1"/>
<dbReference type="Proteomes" id="UP000318582">
    <property type="component" value="Unassembled WGS sequence"/>
</dbReference>
<evidence type="ECO:0000256" key="5">
    <source>
        <dbReference type="RuleBase" id="RU363019"/>
    </source>
</evidence>
<dbReference type="PANTHER" id="PTHR11071">
    <property type="entry name" value="PEPTIDYL-PROLYL CIS-TRANS ISOMERASE"/>
    <property type="match status" value="1"/>
</dbReference>
<evidence type="ECO:0000256" key="4">
    <source>
        <dbReference type="ARBA" id="ARBA00023235"/>
    </source>
</evidence>
<comment type="subcellular location">
    <subcellularLocation>
        <location evidence="2">Endoplasmic reticulum lumen</location>
    </subcellularLocation>
</comment>
<protein>
    <recommendedName>
        <fullName evidence="5">Peptidyl-prolyl cis-trans isomerase</fullName>
        <shortName evidence="5">PPIase</shortName>
        <ecNumber evidence="5">5.2.1.8</ecNumber>
    </recommendedName>
</protein>
<comment type="caution">
    <text evidence="7">The sequence shown here is derived from an EMBL/GenBank/DDBJ whole genome shotgun (WGS) entry which is preliminary data.</text>
</comment>
<name>A0A507E8J1_9FUNG</name>
<dbReference type="PROSITE" id="PS50072">
    <property type="entry name" value="CSA_PPIASE_2"/>
    <property type="match status" value="1"/>
</dbReference>
<dbReference type="GO" id="GO:0003755">
    <property type="term" value="F:peptidyl-prolyl cis-trans isomerase activity"/>
    <property type="evidence" value="ECO:0007669"/>
    <property type="project" value="UniProtKB-UniRule"/>
</dbReference>
<dbReference type="InterPro" id="IPR002130">
    <property type="entry name" value="Cyclophilin-type_PPIase_dom"/>
</dbReference>
<dbReference type="GO" id="GO:0000324">
    <property type="term" value="C:fungal-type vacuole"/>
    <property type="evidence" value="ECO:0007669"/>
    <property type="project" value="TreeGrafter"/>
</dbReference>
<evidence type="ECO:0000313" key="8">
    <source>
        <dbReference type="Proteomes" id="UP000318582"/>
    </source>
</evidence>
<evidence type="ECO:0000256" key="3">
    <source>
        <dbReference type="ARBA" id="ARBA00023110"/>
    </source>
</evidence>